<protein>
    <recommendedName>
        <fullName evidence="5">Translocon-associated protein subunit beta</fullName>
    </recommendedName>
</protein>
<evidence type="ECO:0000256" key="1">
    <source>
        <dbReference type="SAM" id="Phobius"/>
    </source>
</evidence>
<feature type="signal peptide" evidence="2">
    <location>
        <begin position="1"/>
        <end position="18"/>
    </location>
</feature>
<name>A0A8S1EYL8_9PELO</name>
<reference evidence="3 4" key="1">
    <citation type="submission" date="2020-04" db="EMBL/GenBank/DDBJ databases">
        <authorList>
            <person name="Laetsch R D."/>
            <person name="Stevens L."/>
            <person name="Kumar S."/>
            <person name="Blaxter L. M."/>
        </authorList>
    </citation>
    <scope>NUCLEOTIDE SEQUENCE [LARGE SCALE GENOMIC DNA]</scope>
</reference>
<feature type="chain" id="PRO_5035900366" description="Translocon-associated protein subunit beta" evidence="2">
    <location>
        <begin position="19"/>
        <end position="182"/>
    </location>
</feature>
<keyword evidence="2" id="KW-0732">Signal</keyword>
<evidence type="ECO:0000313" key="3">
    <source>
        <dbReference type="EMBL" id="CAB3406539.1"/>
    </source>
</evidence>
<keyword evidence="1" id="KW-0472">Membrane</keyword>
<keyword evidence="4" id="KW-1185">Reference proteome</keyword>
<evidence type="ECO:0000256" key="2">
    <source>
        <dbReference type="SAM" id="SignalP"/>
    </source>
</evidence>
<evidence type="ECO:0000313" key="4">
    <source>
        <dbReference type="Proteomes" id="UP000494206"/>
    </source>
</evidence>
<comment type="caution">
    <text evidence="3">The sequence shown here is derived from an EMBL/GenBank/DDBJ whole genome shotgun (WGS) entry which is preliminary data.</text>
</comment>
<dbReference type="EMBL" id="CADEPM010000005">
    <property type="protein sequence ID" value="CAB3406539.1"/>
    <property type="molecule type" value="Genomic_DNA"/>
</dbReference>
<dbReference type="AlphaFoldDB" id="A0A8S1EYL8"/>
<dbReference type="OrthoDB" id="5860827at2759"/>
<dbReference type="Pfam" id="PF05753">
    <property type="entry name" value="TRAP_beta"/>
    <property type="match status" value="1"/>
</dbReference>
<evidence type="ECO:0008006" key="5">
    <source>
        <dbReference type="Google" id="ProtNLM"/>
    </source>
</evidence>
<gene>
    <name evidence="3" type="ORF">CBOVIS_LOCUS8601</name>
</gene>
<dbReference type="GO" id="GO:0005783">
    <property type="term" value="C:endoplasmic reticulum"/>
    <property type="evidence" value="ECO:0007669"/>
    <property type="project" value="TreeGrafter"/>
</dbReference>
<dbReference type="Proteomes" id="UP000494206">
    <property type="component" value="Unassembled WGS sequence"/>
</dbReference>
<dbReference type="PANTHER" id="PTHR12861">
    <property type="entry name" value="TRANSLOCON-ASSOCIATED PROTEIN, BETA SUBUNIT PRECURSOR TRAP-BETA SIGNAL SEQUENCE RECEPTOR BETA SUBUNIT"/>
    <property type="match status" value="1"/>
</dbReference>
<feature type="transmembrane region" description="Helical" evidence="1">
    <location>
        <begin position="145"/>
        <end position="168"/>
    </location>
</feature>
<accession>A0A8S1EYL8</accession>
<dbReference type="PANTHER" id="PTHR12861:SF2">
    <property type="entry name" value="TRANSLOCON-ASSOCIATED PROTEIN SUBUNIT BETA"/>
    <property type="match status" value="1"/>
</dbReference>
<organism evidence="3 4">
    <name type="scientific">Caenorhabditis bovis</name>
    <dbReference type="NCBI Taxonomy" id="2654633"/>
    <lineage>
        <taxon>Eukaryota</taxon>
        <taxon>Metazoa</taxon>
        <taxon>Ecdysozoa</taxon>
        <taxon>Nematoda</taxon>
        <taxon>Chromadorea</taxon>
        <taxon>Rhabditida</taxon>
        <taxon>Rhabditina</taxon>
        <taxon>Rhabditomorpha</taxon>
        <taxon>Rhabditoidea</taxon>
        <taxon>Rhabditidae</taxon>
        <taxon>Peloderinae</taxon>
        <taxon>Caenorhabditis</taxon>
    </lineage>
</organism>
<proteinExistence type="predicted"/>
<keyword evidence="1" id="KW-0812">Transmembrane</keyword>
<sequence>MFLKTILFVVGCFSVVDGRANLLISKTPLSRFAVENTHYLIEYQFINIGDTAATNVILDDRGSFPTSHFHIEKGSLRVIYEEVPARSNITHVVVIKPRFVGEVESLPANVTFYDGNEYATTQSTAYGKYYVYNTKSFMRFYNSKWQTFGTFSLICLPITLSALLLYMCSVNRYCIEKKSKNI</sequence>
<keyword evidence="1" id="KW-1133">Transmembrane helix</keyword>